<feature type="region of interest" description="Disordered" evidence="1">
    <location>
        <begin position="68"/>
        <end position="122"/>
    </location>
</feature>
<evidence type="ECO:0000313" key="7">
    <source>
        <dbReference type="RefSeq" id="XP_022100873.1"/>
    </source>
</evidence>
<gene>
    <name evidence="4 5 6 7 8 9 10 11 12 13 14 15" type="primary">LOC110984728</name>
</gene>
<evidence type="ECO:0000313" key="4">
    <source>
        <dbReference type="RefSeq" id="XP_022100870.1"/>
    </source>
</evidence>
<feature type="compositionally biased region" description="Basic residues" evidence="1">
    <location>
        <begin position="68"/>
        <end position="78"/>
    </location>
</feature>
<dbReference type="RefSeq" id="XP_022100875.1">
    <property type="nucleotide sequence ID" value="XM_022245183.1"/>
</dbReference>
<dbReference type="AlphaFoldDB" id="A0A8B7Z7V8"/>
<keyword evidence="3" id="KW-1185">Reference proteome</keyword>
<dbReference type="RefSeq" id="XP_022100879.1">
    <property type="nucleotide sequence ID" value="XM_022245187.1"/>
</dbReference>
<dbReference type="RefSeq" id="XP_022100882.1">
    <property type="nucleotide sequence ID" value="XM_022245190.1"/>
</dbReference>
<feature type="region of interest" description="Disordered" evidence="1">
    <location>
        <begin position="139"/>
        <end position="160"/>
    </location>
</feature>
<evidence type="ECO:0000313" key="3">
    <source>
        <dbReference type="Proteomes" id="UP000694845"/>
    </source>
</evidence>
<dbReference type="RefSeq" id="XP_022100876.1">
    <property type="nucleotide sequence ID" value="XM_022245184.1"/>
</dbReference>
<evidence type="ECO:0000256" key="2">
    <source>
        <dbReference type="SAM" id="Phobius"/>
    </source>
</evidence>
<evidence type="ECO:0000313" key="8">
    <source>
        <dbReference type="RefSeq" id="XP_022100874.1"/>
    </source>
</evidence>
<evidence type="ECO:0000313" key="14">
    <source>
        <dbReference type="RefSeq" id="XP_022100881.1"/>
    </source>
</evidence>
<dbReference type="Proteomes" id="UP000694845">
    <property type="component" value="Unplaced"/>
</dbReference>
<feature type="region of interest" description="Disordered" evidence="1">
    <location>
        <begin position="1"/>
        <end position="29"/>
    </location>
</feature>
<feature type="compositionally biased region" description="Polar residues" evidence="1">
    <location>
        <begin position="1"/>
        <end position="12"/>
    </location>
</feature>
<dbReference type="OMA" id="HCTCRVI"/>
<dbReference type="KEGG" id="aplc:110984728"/>
<accession>A0A8B7Z7V8</accession>
<dbReference type="GeneID" id="110984728"/>
<dbReference type="RefSeq" id="XP_022100881.1">
    <property type="nucleotide sequence ID" value="XM_022245189.1"/>
</dbReference>
<dbReference type="RefSeq" id="XP_022100872.1">
    <property type="nucleotide sequence ID" value="XM_022245180.1"/>
</dbReference>
<evidence type="ECO:0000313" key="12">
    <source>
        <dbReference type="RefSeq" id="XP_022100879.1"/>
    </source>
</evidence>
<dbReference type="RefSeq" id="XP_022100870.1">
    <property type="nucleotide sequence ID" value="XM_022245178.1"/>
</dbReference>
<evidence type="ECO:0000313" key="9">
    <source>
        <dbReference type="RefSeq" id="XP_022100875.1"/>
    </source>
</evidence>
<dbReference type="RefSeq" id="XP_022100873.1">
    <property type="nucleotide sequence ID" value="XM_022245181.1"/>
</dbReference>
<organism evidence="3 13">
    <name type="scientific">Acanthaster planci</name>
    <name type="common">Crown-of-thorns starfish</name>
    <dbReference type="NCBI Taxonomy" id="133434"/>
    <lineage>
        <taxon>Eukaryota</taxon>
        <taxon>Metazoa</taxon>
        <taxon>Echinodermata</taxon>
        <taxon>Eleutherozoa</taxon>
        <taxon>Asterozoa</taxon>
        <taxon>Asteroidea</taxon>
        <taxon>Valvatacea</taxon>
        <taxon>Valvatida</taxon>
        <taxon>Acanthasteridae</taxon>
        <taxon>Acanthaster</taxon>
    </lineage>
</organism>
<keyword evidence="2" id="KW-1133">Transmembrane helix</keyword>
<evidence type="ECO:0000313" key="6">
    <source>
        <dbReference type="RefSeq" id="XP_022100872.1"/>
    </source>
</evidence>
<feature type="compositionally biased region" description="Polar residues" evidence="1">
    <location>
        <begin position="20"/>
        <end position="29"/>
    </location>
</feature>
<keyword evidence="2" id="KW-0472">Membrane</keyword>
<protein>
    <submittedName>
        <fullName evidence="4 5">Uncharacterized protein LOC110984728</fullName>
    </submittedName>
</protein>
<feature type="transmembrane region" description="Helical" evidence="2">
    <location>
        <begin position="34"/>
        <end position="56"/>
    </location>
</feature>
<dbReference type="RefSeq" id="XP_022100871.1">
    <property type="nucleotide sequence ID" value="XM_022245179.1"/>
</dbReference>
<reference evidence="4 5" key="1">
    <citation type="submission" date="2025-04" db="UniProtKB">
        <authorList>
            <consortium name="RefSeq"/>
        </authorList>
    </citation>
    <scope>IDENTIFICATION</scope>
</reference>
<dbReference type="RefSeq" id="XP_022100874.1">
    <property type="nucleotide sequence ID" value="XM_022245182.1"/>
</dbReference>
<evidence type="ECO:0000256" key="1">
    <source>
        <dbReference type="SAM" id="MobiDB-lite"/>
    </source>
</evidence>
<evidence type="ECO:0000313" key="10">
    <source>
        <dbReference type="RefSeq" id="XP_022100876.1"/>
    </source>
</evidence>
<name>A0A8B7Z7V8_ACAPL</name>
<sequence length="306" mass="33299">MMMATEDNSTTVLPPPPNRNGATGQPTSQDQATIPVAASAASLVLVLLAIVLWYFLVRGQLRKKHYEHKRTSSHHSHQSHQGSLRDCNSRHGSLASRCHGTPRASPHNHRKSANGSPRSKRSSRCTCQYEACTCPSVRSSDSPLLMHSPKSNRSSVTECTGTSPFCPHSRKFRLHKFDIHMRDSMDSDYHPDDENMPGPSNSNQNSKACTCSSDVIVNMDALVSSSGSQVNVETSDGRQPVNCDGAAVCSRIKPISQEEFAKHCTCRVIRNPLGNGRNSKRQSLNHSAPALIGSSSDSDFHAAEAL</sequence>
<evidence type="ECO:0000313" key="11">
    <source>
        <dbReference type="RefSeq" id="XP_022100878.1"/>
    </source>
</evidence>
<dbReference type="RefSeq" id="XP_022100878.1">
    <property type="nucleotide sequence ID" value="XM_022245186.1"/>
</dbReference>
<dbReference type="OrthoDB" id="10108734at2759"/>
<feature type="region of interest" description="Disordered" evidence="1">
    <location>
        <begin position="185"/>
        <end position="205"/>
    </location>
</feature>
<evidence type="ECO:0000313" key="13">
    <source>
        <dbReference type="RefSeq" id="XP_022100880.1"/>
    </source>
</evidence>
<feature type="compositionally biased region" description="Basic residues" evidence="1">
    <location>
        <begin position="106"/>
        <end position="122"/>
    </location>
</feature>
<evidence type="ECO:0000313" key="5">
    <source>
        <dbReference type="RefSeq" id="XP_022100871.1"/>
    </source>
</evidence>
<dbReference type="RefSeq" id="XP_022100880.1">
    <property type="nucleotide sequence ID" value="XM_022245188.1"/>
</dbReference>
<feature type="compositionally biased region" description="Polar residues" evidence="1">
    <location>
        <begin position="149"/>
        <end position="160"/>
    </location>
</feature>
<evidence type="ECO:0000313" key="15">
    <source>
        <dbReference type="RefSeq" id="XP_022100882.1"/>
    </source>
</evidence>
<proteinExistence type="predicted"/>
<keyword evidence="2" id="KW-0812">Transmembrane</keyword>
<feature type="region of interest" description="Disordered" evidence="1">
    <location>
        <begin position="275"/>
        <end position="294"/>
    </location>
</feature>